<organism evidence="1 2">
    <name type="scientific">Rhypophila decipiens</name>
    <dbReference type="NCBI Taxonomy" id="261697"/>
    <lineage>
        <taxon>Eukaryota</taxon>
        <taxon>Fungi</taxon>
        <taxon>Dikarya</taxon>
        <taxon>Ascomycota</taxon>
        <taxon>Pezizomycotina</taxon>
        <taxon>Sordariomycetes</taxon>
        <taxon>Sordariomycetidae</taxon>
        <taxon>Sordariales</taxon>
        <taxon>Naviculisporaceae</taxon>
        <taxon>Rhypophila</taxon>
    </lineage>
</organism>
<proteinExistence type="predicted"/>
<keyword evidence="2" id="KW-1185">Reference proteome</keyword>
<feature type="non-terminal residue" evidence="1">
    <location>
        <position position="1"/>
    </location>
</feature>
<dbReference type="EMBL" id="MU858540">
    <property type="protein sequence ID" value="KAK4206040.1"/>
    <property type="molecule type" value="Genomic_DNA"/>
</dbReference>
<reference evidence="1" key="2">
    <citation type="submission" date="2023-05" db="EMBL/GenBank/DDBJ databases">
        <authorList>
            <consortium name="Lawrence Berkeley National Laboratory"/>
            <person name="Steindorff A."/>
            <person name="Hensen N."/>
            <person name="Bonometti L."/>
            <person name="Westerberg I."/>
            <person name="Brannstrom I.O."/>
            <person name="Guillou S."/>
            <person name="Cros-Aarteil S."/>
            <person name="Calhoun S."/>
            <person name="Haridas S."/>
            <person name="Kuo A."/>
            <person name="Mondo S."/>
            <person name="Pangilinan J."/>
            <person name="Riley R."/>
            <person name="Labutti K."/>
            <person name="Andreopoulos B."/>
            <person name="Lipzen A."/>
            <person name="Chen C."/>
            <person name="Yanf M."/>
            <person name="Daum C."/>
            <person name="Ng V."/>
            <person name="Clum A."/>
            <person name="Ohm R."/>
            <person name="Martin F."/>
            <person name="Silar P."/>
            <person name="Natvig D."/>
            <person name="Lalanne C."/>
            <person name="Gautier V."/>
            <person name="Ament-Velasquez S.L."/>
            <person name="Kruys A."/>
            <person name="Hutchinson M.I."/>
            <person name="Powell A.J."/>
            <person name="Barry K."/>
            <person name="Miller A.N."/>
            <person name="Grigoriev I.V."/>
            <person name="Debuchy R."/>
            <person name="Gladieux P."/>
            <person name="Thoren M.H."/>
            <person name="Johannesson H."/>
        </authorList>
    </citation>
    <scope>NUCLEOTIDE SEQUENCE</scope>
    <source>
        <strain evidence="1">PSN293</strain>
    </source>
</reference>
<accession>A0AAN6XSZ5</accession>
<sequence length="113" mass="13036">EMVLSRRVIHFTERMMFWHCAHSKIFSEDGTFDRKVEGNNYDILGSTFGHPFPALSSEARASFSTWWTWAEGYSLRALTEPIDRLNAFAGITRYFAQTTDNAPLVGLWEQNLI</sequence>
<dbReference type="PANTHER" id="PTHR33112:SF10">
    <property type="entry name" value="TOL"/>
    <property type="match status" value="1"/>
</dbReference>
<name>A0AAN6XSZ5_9PEZI</name>
<dbReference type="AlphaFoldDB" id="A0AAN6XSZ5"/>
<reference evidence="1" key="1">
    <citation type="journal article" date="2023" name="Mol. Phylogenet. Evol.">
        <title>Genome-scale phylogeny and comparative genomics of the fungal order Sordariales.</title>
        <authorList>
            <person name="Hensen N."/>
            <person name="Bonometti L."/>
            <person name="Westerberg I."/>
            <person name="Brannstrom I.O."/>
            <person name="Guillou S."/>
            <person name="Cros-Aarteil S."/>
            <person name="Calhoun S."/>
            <person name="Haridas S."/>
            <person name="Kuo A."/>
            <person name="Mondo S."/>
            <person name="Pangilinan J."/>
            <person name="Riley R."/>
            <person name="LaButti K."/>
            <person name="Andreopoulos B."/>
            <person name="Lipzen A."/>
            <person name="Chen C."/>
            <person name="Yan M."/>
            <person name="Daum C."/>
            <person name="Ng V."/>
            <person name="Clum A."/>
            <person name="Steindorff A."/>
            <person name="Ohm R.A."/>
            <person name="Martin F."/>
            <person name="Silar P."/>
            <person name="Natvig D.O."/>
            <person name="Lalanne C."/>
            <person name="Gautier V."/>
            <person name="Ament-Velasquez S.L."/>
            <person name="Kruys A."/>
            <person name="Hutchinson M.I."/>
            <person name="Powell A.J."/>
            <person name="Barry K."/>
            <person name="Miller A.N."/>
            <person name="Grigoriev I.V."/>
            <person name="Debuchy R."/>
            <person name="Gladieux P."/>
            <person name="Hiltunen Thoren M."/>
            <person name="Johannesson H."/>
        </authorList>
    </citation>
    <scope>NUCLEOTIDE SEQUENCE</scope>
    <source>
        <strain evidence="1">PSN293</strain>
    </source>
</reference>
<gene>
    <name evidence="1" type="ORF">QBC37DRAFT_301598</name>
</gene>
<evidence type="ECO:0000313" key="2">
    <source>
        <dbReference type="Proteomes" id="UP001301769"/>
    </source>
</evidence>
<dbReference type="PANTHER" id="PTHR33112">
    <property type="entry name" value="DOMAIN PROTEIN, PUTATIVE-RELATED"/>
    <property type="match status" value="1"/>
</dbReference>
<dbReference type="Proteomes" id="UP001301769">
    <property type="component" value="Unassembled WGS sequence"/>
</dbReference>
<comment type="caution">
    <text evidence="1">The sequence shown here is derived from an EMBL/GenBank/DDBJ whole genome shotgun (WGS) entry which is preliminary data.</text>
</comment>
<protein>
    <submittedName>
        <fullName evidence="1">Uncharacterized protein</fullName>
    </submittedName>
</protein>
<evidence type="ECO:0000313" key="1">
    <source>
        <dbReference type="EMBL" id="KAK4206040.1"/>
    </source>
</evidence>